<dbReference type="AlphaFoldDB" id="A0A7S1QID7"/>
<protein>
    <submittedName>
        <fullName evidence="1">Uncharacterized protein</fullName>
    </submittedName>
</protein>
<accession>A0A7S1QID7</accession>
<gene>
    <name evidence="1" type="ORF">NDES1114_LOCUS26268</name>
</gene>
<evidence type="ECO:0000313" key="1">
    <source>
        <dbReference type="EMBL" id="CAD9138311.1"/>
    </source>
</evidence>
<proteinExistence type="predicted"/>
<sequence>MPSAPTPATSALERAAITVDGARMFASPDVMRTSMPNVHTLRLVLREGSVACLNDIPVTIPTKVEDLRIVHVVSSASGAAPDLSPFLHRVLPTTPLLRSLTLTVRLADVSALVHVAGTLEVLRAYRGLPENASAVVAELTALATLSVPTYRISTDDTADGLRDVGFLLQRRHTRLRELHVNEFGGPSLSDIIKACPLLHSIIIHTWAVGHGSGWEPLPIGWEPLNDSYWMRPSFM</sequence>
<reference evidence="1" key="1">
    <citation type="submission" date="2021-01" db="EMBL/GenBank/DDBJ databases">
        <authorList>
            <person name="Corre E."/>
            <person name="Pelletier E."/>
            <person name="Niang G."/>
            <person name="Scheremetjew M."/>
            <person name="Finn R."/>
            <person name="Kale V."/>
            <person name="Holt S."/>
            <person name="Cochrane G."/>
            <person name="Meng A."/>
            <person name="Brown T."/>
            <person name="Cohen L."/>
        </authorList>
    </citation>
    <scope>NUCLEOTIDE SEQUENCE</scope>
    <source>
        <strain evidence="1">CCAP 1951/1</strain>
    </source>
</reference>
<organism evidence="1">
    <name type="scientific">Neobodo designis</name>
    <name type="common">Flagellated protozoan</name>
    <name type="synonym">Bodo designis</name>
    <dbReference type="NCBI Taxonomy" id="312471"/>
    <lineage>
        <taxon>Eukaryota</taxon>
        <taxon>Discoba</taxon>
        <taxon>Euglenozoa</taxon>
        <taxon>Kinetoplastea</taxon>
        <taxon>Metakinetoplastina</taxon>
        <taxon>Neobodonida</taxon>
        <taxon>Neobodo</taxon>
    </lineage>
</organism>
<name>A0A7S1QID7_NEODS</name>
<dbReference type="EMBL" id="HBGF01039257">
    <property type="protein sequence ID" value="CAD9138311.1"/>
    <property type="molecule type" value="Transcribed_RNA"/>
</dbReference>